<dbReference type="NCBIfam" id="TIGR00636">
    <property type="entry name" value="PduO_Nterm"/>
    <property type="match status" value="1"/>
</dbReference>
<sequence length="245" mass="27255">MKISIVLPRFSEPRVPISRPWPVTHYDAYNTRKVASHPELFRRVASGASHYPGPMVNLTRIYTRTGDAGETRLGDMSLTTKTDPRLAAYADVDEANAHLGLALAQGGLEADVVALLTRVQNDLFDVGADFCTPVVAEPEYPPLRIEQEYVDRLEAWCDEYNAELPTLRSFILNGGTEGAALLHVARTVVRRSERSAWAAYEIHGETMNLLAVKYLNRLSDLLFILARHANRENGDVLWVPGGERG</sequence>
<protein>
    <recommendedName>
        <fullName evidence="4 14">Corrinoid adenosyltransferase</fullName>
        <ecNumber evidence="3 14">2.5.1.17</ecNumber>
    </recommendedName>
    <alternativeName>
        <fullName evidence="9 14">Cob(II)alamin adenosyltransferase</fullName>
    </alternativeName>
    <alternativeName>
        <fullName evidence="11 14">Cob(II)yrinic acid a,c-diamide adenosyltransferase</fullName>
    </alternativeName>
    <alternativeName>
        <fullName evidence="10 14">Cobinamide/cobalamin adenosyltransferase</fullName>
    </alternativeName>
</protein>
<dbReference type="PANTHER" id="PTHR12213">
    <property type="entry name" value="CORRINOID ADENOSYLTRANSFERASE"/>
    <property type="match status" value="1"/>
</dbReference>
<keyword evidence="8 14" id="KW-0067">ATP-binding</keyword>
<evidence type="ECO:0000256" key="14">
    <source>
        <dbReference type="RuleBase" id="RU366026"/>
    </source>
</evidence>
<evidence type="ECO:0000256" key="1">
    <source>
        <dbReference type="ARBA" id="ARBA00005121"/>
    </source>
</evidence>
<keyword evidence="7 14" id="KW-0547">Nucleotide-binding</keyword>
<evidence type="ECO:0000259" key="15">
    <source>
        <dbReference type="Pfam" id="PF01923"/>
    </source>
</evidence>
<accession>A0ABP8YP77</accession>
<dbReference type="SUPFAM" id="SSF89028">
    <property type="entry name" value="Cobalamin adenosyltransferase-like"/>
    <property type="match status" value="1"/>
</dbReference>
<comment type="similarity">
    <text evidence="2 14">Belongs to the Cob(I)alamin adenosyltransferase family.</text>
</comment>
<comment type="pathway">
    <text evidence="1 14">Cofactor biosynthesis; adenosylcobalamin biosynthesis; adenosylcobalamin from cob(II)yrinate a,c-diamide: step 2/7.</text>
</comment>
<evidence type="ECO:0000256" key="4">
    <source>
        <dbReference type="ARBA" id="ARBA00020963"/>
    </source>
</evidence>
<dbReference type="EMBL" id="BAABKN010000009">
    <property type="protein sequence ID" value="GAA4733722.1"/>
    <property type="molecule type" value="Genomic_DNA"/>
</dbReference>
<organism evidence="16 17">
    <name type="scientific">Nocardioides endophyticus</name>
    <dbReference type="NCBI Taxonomy" id="1353775"/>
    <lineage>
        <taxon>Bacteria</taxon>
        <taxon>Bacillati</taxon>
        <taxon>Actinomycetota</taxon>
        <taxon>Actinomycetes</taxon>
        <taxon>Propionibacteriales</taxon>
        <taxon>Nocardioidaceae</taxon>
        <taxon>Nocardioides</taxon>
    </lineage>
</organism>
<evidence type="ECO:0000313" key="16">
    <source>
        <dbReference type="EMBL" id="GAA4733722.1"/>
    </source>
</evidence>
<proteinExistence type="inferred from homology"/>
<evidence type="ECO:0000256" key="2">
    <source>
        <dbReference type="ARBA" id="ARBA00007487"/>
    </source>
</evidence>
<evidence type="ECO:0000256" key="9">
    <source>
        <dbReference type="ARBA" id="ARBA00031529"/>
    </source>
</evidence>
<evidence type="ECO:0000256" key="5">
    <source>
        <dbReference type="ARBA" id="ARBA00022573"/>
    </source>
</evidence>
<evidence type="ECO:0000256" key="12">
    <source>
        <dbReference type="ARBA" id="ARBA00048555"/>
    </source>
</evidence>
<dbReference type="EC" id="2.5.1.17" evidence="3 14"/>
<dbReference type="Proteomes" id="UP001499882">
    <property type="component" value="Unassembled WGS sequence"/>
</dbReference>
<dbReference type="Gene3D" id="1.20.1200.10">
    <property type="entry name" value="Cobalamin adenosyltransferase-like"/>
    <property type="match status" value="1"/>
</dbReference>
<keyword evidence="17" id="KW-1185">Reference proteome</keyword>
<dbReference type="InterPro" id="IPR029499">
    <property type="entry name" value="PduO-typ"/>
</dbReference>
<evidence type="ECO:0000256" key="10">
    <source>
        <dbReference type="ARBA" id="ARBA00033334"/>
    </source>
</evidence>
<evidence type="ECO:0000256" key="3">
    <source>
        <dbReference type="ARBA" id="ARBA00012454"/>
    </source>
</evidence>
<dbReference type="InterPro" id="IPR036451">
    <property type="entry name" value="CblAdoTrfase-like_sf"/>
</dbReference>
<dbReference type="PANTHER" id="PTHR12213:SF0">
    <property type="entry name" value="CORRINOID ADENOSYLTRANSFERASE MMAB"/>
    <property type="match status" value="1"/>
</dbReference>
<evidence type="ECO:0000256" key="7">
    <source>
        <dbReference type="ARBA" id="ARBA00022741"/>
    </source>
</evidence>
<feature type="domain" description="Cobalamin adenosyltransferase-like" evidence="15">
    <location>
        <begin position="61"/>
        <end position="228"/>
    </location>
</feature>
<comment type="caution">
    <text evidence="16">The sequence shown here is derived from an EMBL/GenBank/DDBJ whole genome shotgun (WGS) entry which is preliminary data.</text>
</comment>
<dbReference type="InterPro" id="IPR016030">
    <property type="entry name" value="CblAdoTrfase-like"/>
</dbReference>
<evidence type="ECO:0000256" key="11">
    <source>
        <dbReference type="ARBA" id="ARBA00033354"/>
    </source>
</evidence>
<comment type="catalytic activity">
    <reaction evidence="12 14">
        <text>2 cob(II)yrinate a,c diamide + reduced [electron-transfer flavoprotein] + 2 ATP = 2 adenosylcob(III)yrinate a,c-diamide + 2 triphosphate + oxidized [electron-transfer flavoprotein] + 3 H(+)</text>
        <dbReference type="Rhea" id="RHEA:11528"/>
        <dbReference type="Rhea" id="RHEA-COMP:10685"/>
        <dbReference type="Rhea" id="RHEA-COMP:10686"/>
        <dbReference type="ChEBI" id="CHEBI:15378"/>
        <dbReference type="ChEBI" id="CHEBI:18036"/>
        <dbReference type="ChEBI" id="CHEBI:30616"/>
        <dbReference type="ChEBI" id="CHEBI:57692"/>
        <dbReference type="ChEBI" id="CHEBI:58307"/>
        <dbReference type="ChEBI" id="CHEBI:58503"/>
        <dbReference type="ChEBI" id="CHEBI:58537"/>
        <dbReference type="EC" id="2.5.1.17"/>
    </reaction>
</comment>
<evidence type="ECO:0000313" key="17">
    <source>
        <dbReference type="Proteomes" id="UP001499882"/>
    </source>
</evidence>
<evidence type="ECO:0000256" key="6">
    <source>
        <dbReference type="ARBA" id="ARBA00022679"/>
    </source>
</evidence>
<name>A0ABP8YP77_9ACTN</name>
<keyword evidence="6 14" id="KW-0808">Transferase</keyword>
<evidence type="ECO:0000256" key="13">
    <source>
        <dbReference type="ARBA" id="ARBA00048692"/>
    </source>
</evidence>
<comment type="catalytic activity">
    <reaction evidence="13 14">
        <text>2 cob(II)alamin + reduced [electron-transfer flavoprotein] + 2 ATP = 2 adenosylcob(III)alamin + 2 triphosphate + oxidized [electron-transfer flavoprotein] + 3 H(+)</text>
        <dbReference type="Rhea" id="RHEA:28671"/>
        <dbReference type="Rhea" id="RHEA-COMP:10685"/>
        <dbReference type="Rhea" id="RHEA-COMP:10686"/>
        <dbReference type="ChEBI" id="CHEBI:15378"/>
        <dbReference type="ChEBI" id="CHEBI:16304"/>
        <dbReference type="ChEBI" id="CHEBI:18036"/>
        <dbReference type="ChEBI" id="CHEBI:18408"/>
        <dbReference type="ChEBI" id="CHEBI:30616"/>
        <dbReference type="ChEBI" id="CHEBI:57692"/>
        <dbReference type="ChEBI" id="CHEBI:58307"/>
        <dbReference type="EC" id="2.5.1.17"/>
    </reaction>
</comment>
<keyword evidence="5 14" id="KW-0169">Cobalamin biosynthesis</keyword>
<dbReference type="Pfam" id="PF01923">
    <property type="entry name" value="Cob_adeno_trans"/>
    <property type="match status" value="1"/>
</dbReference>
<evidence type="ECO:0000256" key="8">
    <source>
        <dbReference type="ARBA" id="ARBA00022840"/>
    </source>
</evidence>
<gene>
    <name evidence="16" type="ORF">GCM10023350_16620</name>
</gene>
<reference evidence="17" key="1">
    <citation type="journal article" date="2019" name="Int. J. Syst. Evol. Microbiol.">
        <title>The Global Catalogue of Microorganisms (GCM) 10K type strain sequencing project: providing services to taxonomists for standard genome sequencing and annotation.</title>
        <authorList>
            <consortium name="The Broad Institute Genomics Platform"/>
            <consortium name="The Broad Institute Genome Sequencing Center for Infectious Disease"/>
            <person name="Wu L."/>
            <person name="Ma J."/>
        </authorList>
    </citation>
    <scope>NUCLEOTIDE SEQUENCE [LARGE SCALE GENOMIC DNA]</scope>
    <source>
        <strain evidence="17">JCM 18532</strain>
    </source>
</reference>